<evidence type="ECO:0000259" key="3">
    <source>
        <dbReference type="Pfam" id="PF10079"/>
    </source>
</evidence>
<dbReference type="InterPro" id="IPR011199">
    <property type="entry name" value="Bacillithiol_biosynth_BshC"/>
</dbReference>
<keyword evidence="1 2" id="KW-0436">Ligase</keyword>
<comment type="similarity">
    <text evidence="2">Belongs to the BshC family.</text>
</comment>
<evidence type="ECO:0000259" key="4">
    <source>
        <dbReference type="Pfam" id="PF24850"/>
    </source>
</evidence>
<name>A0ABV8JPZ7_9FLAO</name>
<evidence type="ECO:0000313" key="6">
    <source>
        <dbReference type="Proteomes" id="UP001595814"/>
    </source>
</evidence>
<protein>
    <recommendedName>
        <fullName evidence="2">Putative cysteine ligase BshC</fullName>
        <ecNumber evidence="2">6.-.-.-</ecNumber>
    </recommendedName>
</protein>
<dbReference type="InterPro" id="IPR055399">
    <property type="entry name" value="CC_BshC"/>
</dbReference>
<dbReference type="PIRSF" id="PIRSF012535">
    <property type="entry name" value="UCP012535"/>
    <property type="match status" value="1"/>
</dbReference>
<dbReference type="Pfam" id="PF24850">
    <property type="entry name" value="CC_BshC"/>
    <property type="match status" value="1"/>
</dbReference>
<gene>
    <name evidence="2 5" type="primary">bshC</name>
    <name evidence="5" type="ORF">ACFOUT_02005</name>
</gene>
<dbReference type="EC" id="6.-.-.-" evidence="2"/>
<comment type="caution">
    <text evidence="5">The sequence shown here is derived from an EMBL/GenBank/DDBJ whole genome shotgun (WGS) entry which is preliminary data.</text>
</comment>
<accession>A0ABV8JPZ7</accession>
<dbReference type="InterPro" id="IPR055398">
    <property type="entry name" value="Rossmann-like_BshC"/>
</dbReference>
<dbReference type="NCBIfam" id="TIGR03998">
    <property type="entry name" value="thiol_BshC"/>
    <property type="match status" value="1"/>
</dbReference>
<organism evidence="5 6">
    <name type="scientific">Euzebyella saccharophila</name>
    <dbReference type="NCBI Taxonomy" id="679664"/>
    <lineage>
        <taxon>Bacteria</taxon>
        <taxon>Pseudomonadati</taxon>
        <taxon>Bacteroidota</taxon>
        <taxon>Flavobacteriia</taxon>
        <taxon>Flavobacteriales</taxon>
        <taxon>Flavobacteriaceae</taxon>
        <taxon>Euzebyella</taxon>
    </lineage>
</organism>
<proteinExistence type="inferred from homology"/>
<sequence>MDIDCLPFNQTGYFSDFICNYVAEKEEVKPFYNRYPNLANFEAQIKEKAESFPEKNREVLYSSLQKQYEGFQLSEATQTHLKKLKEPITFTVVTGHQLNLFTGPLYFLYKIVSTINLTLELKKAYPKYNYVPIYWMATEDHDFEEINYFNFKGKKIQWNPGDGRTGAVGPFENTGLEDVFETLSDQLGNSKNAQTLKDLFEKAYLEHNNLAKATRYLANELFGEYGLVIVDGDDVNLKTLLVPYAQKDIFEKLGHKEVSNTIAEIEQLKSNYGIQVNPREINYFYLKDAIRARLVQQDGVFHVLDTDMKFTEEELKQEMVAHPERFSPNVIARPLYQEVILPNLCYIGGGGEIAYWLQLRSMFDGMKVPFPILLLRNSALVISQKQDEKLQKMNLRVADLFLKRSSFINKKIREISNIDIDFSPQKKQLEEQFQGLYELAKQTDKSFLGAVKAQEVKQKKGLDNLEKRLLKAQKRKLKDQVSRMSEIQNELFPNGSLQERTLNFSELYLELGEDLVPMLLKAFKPLDLKFSILKV</sequence>
<evidence type="ECO:0000256" key="1">
    <source>
        <dbReference type="ARBA" id="ARBA00022598"/>
    </source>
</evidence>
<feature type="domain" description="Bacillithiol biosynthesis BshC N-terminal Rossmann-like" evidence="3">
    <location>
        <begin position="1"/>
        <end position="377"/>
    </location>
</feature>
<reference evidence="6" key="1">
    <citation type="journal article" date="2019" name="Int. J. Syst. Evol. Microbiol.">
        <title>The Global Catalogue of Microorganisms (GCM) 10K type strain sequencing project: providing services to taxonomists for standard genome sequencing and annotation.</title>
        <authorList>
            <consortium name="The Broad Institute Genomics Platform"/>
            <consortium name="The Broad Institute Genome Sequencing Center for Infectious Disease"/>
            <person name="Wu L."/>
            <person name="Ma J."/>
        </authorList>
    </citation>
    <scope>NUCLEOTIDE SEQUENCE [LARGE SCALE GENOMIC DNA]</scope>
    <source>
        <strain evidence="6">CECT 7477</strain>
    </source>
</reference>
<dbReference type="EMBL" id="JBHSAW010000003">
    <property type="protein sequence ID" value="MFC4094628.1"/>
    <property type="molecule type" value="Genomic_DNA"/>
</dbReference>
<dbReference type="RefSeq" id="WP_192462489.1">
    <property type="nucleotide sequence ID" value="NZ_JACYFJ010000003.1"/>
</dbReference>
<dbReference type="Pfam" id="PF10079">
    <property type="entry name" value="Rossmann-like_BshC"/>
    <property type="match status" value="1"/>
</dbReference>
<dbReference type="Proteomes" id="UP001595814">
    <property type="component" value="Unassembled WGS sequence"/>
</dbReference>
<dbReference type="HAMAP" id="MF_01867">
    <property type="entry name" value="BshC"/>
    <property type="match status" value="1"/>
</dbReference>
<evidence type="ECO:0000313" key="5">
    <source>
        <dbReference type="EMBL" id="MFC4094628.1"/>
    </source>
</evidence>
<evidence type="ECO:0000256" key="2">
    <source>
        <dbReference type="HAMAP-Rule" id="MF_01867"/>
    </source>
</evidence>
<keyword evidence="6" id="KW-1185">Reference proteome</keyword>
<feature type="domain" description="Bacillithiol biosynthesis BshC C-terminal coiled-coil" evidence="4">
    <location>
        <begin position="379"/>
        <end position="534"/>
    </location>
</feature>